<reference evidence="16 17" key="1">
    <citation type="journal article" date="1994" name="Int. J. Syst. Bacteriol.">
        <title>Phylogenetic positions of novel aerobic, bacteriochlorophyll a-containing bacteria and description of Roseococcus thiosulfatophilus gen. nov., sp. nov., Erythromicrobium ramosum gen. nov., sp. nov., and Erythrobacter litoralis sp. nov.</title>
        <authorList>
            <person name="Yurkov V."/>
            <person name="Stackebrandt E."/>
            <person name="Holmes A."/>
            <person name="Fuerst J.A."/>
            <person name="Hugenholtz P."/>
            <person name="Golecki J."/>
            <person name="Gad'on N."/>
            <person name="Gorlenko V.M."/>
            <person name="Kompantseva E.I."/>
            <person name="Drews G."/>
        </authorList>
    </citation>
    <scope>NUCLEOTIDE SEQUENCE [LARGE SCALE GENOMIC DNA]</scope>
    <source>
        <strain evidence="16 17">KR-99</strain>
    </source>
</reference>
<evidence type="ECO:0000256" key="6">
    <source>
        <dbReference type="ARBA" id="ARBA00022729"/>
    </source>
</evidence>
<evidence type="ECO:0000256" key="4">
    <source>
        <dbReference type="ARBA" id="ARBA00022496"/>
    </source>
</evidence>
<dbReference type="SUPFAM" id="SSF56935">
    <property type="entry name" value="Porins"/>
    <property type="match status" value="1"/>
</dbReference>
<dbReference type="AlphaFoldDB" id="A0A7V8U9P3"/>
<dbReference type="InterPro" id="IPR000531">
    <property type="entry name" value="Beta-barrel_TonB"/>
</dbReference>
<keyword evidence="9 12" id="KW-0798">TonB box</keyword>
<dbReference type="InterPro" id="IPR012910">
    <property type="entry name" value="Plug_dom"/>
</dbReference>
<accession>A0A7V8U9P3</accession>
<keyword evidence="11" id="KW-0998">Cell outer membrane</keyword>
<dbReference type="Gene3D" id="2.170.130.10">
    <property type="entry name" value="TonB-dependent receptor, plug domain"/>
    <property type="match status" value="1"/>
</dbReference>
<evidence type="ECO:0000256" key="10">
    <source>
        <dbReference type="ARBA" id="ARBA00023136"/>
    </source>
</evidence>
<organism evidence="16 17">
    <name type="scientific">Sphingomonas ursincola</name>
    <dbReference type="NCBI Taxonomy" id="56361"/>
    <lineage>
        <taxon>Bacteria</taxon>
        <taxon>Pseudomonadati</taxon>
        <taxon>Pseudomonadota</taxon>
        <taxon>Alphaproteobacteria</taxon>
        <taxon>Sphingomonadales</taxon>
        <taxon>Sphingomonadaceae</taxon>
        <taxon>Sphingomonas</taxon>
    </lineage>
</organism>
<keyword evidence="2" id="KW-0813">Transport</keyword>
<proteinExistence type="inferred from homology"/>
<evidence type="ECO:0000256" key="7">
    <source>
        <dbReference type="ARBA" id="ARBA00023004"/>
    </source>
</evidence>
<feature type="chain" id="PRO_5030550940" evidence="13">
    <location>
        <begin position="22"/>
        <end position="843"/>
    </location>
</feature>
<sequence length="843" mass="90027">MSKTALLLVTSYCALAAPAWAATASATASESAITDSAATEAAEADAAQQSGGAAAKPAQELFSTGVAKGRDRLDSATSTSALRGDDITLLGPRPIGEVLRTMAGLRVATSIGEGNNNYTVRGLPLAAGGSKYMQIQEDGLPLLEFADLFNVGADVYLRNDLTVNAIETIRGGSASTFASNSPGGLINVLSRTGDVEGGAVQFTTGLDFDTKRVDFTYGGKLGENTRFHIGGFYRQGEGPRNNGFDGWKGGQVKFNITREFENGYVRLYLKYLDDRSPTFAPYFANITGTNANPRIRSFPGFDLRDDTILSSFLGPVITLDQNNSPAAFPVATGQSAESKSIGLEAQFEVAGWTITERMRYAANGGDFSRGFPNTANTVSAFAAGQGGAGAFARYASGPLAGQLINPNGLINGNGLLSLYFFSFVRARSLDNFTNDVRASKVWELPDGKLTTTLGAYLATQDLNTTWLHTAMNIDANGNNGTAQVDIFNAAGQPQTLNGYFAFARATSLFRRAFDVNYRVFAPYGSVNYQFGKFAIGGSLRYDTGRVRGSLVGADLNNGSVGLITQDINRDGVINPAENRVAFLPFTQPGAVNYNYGYLSYSGGINYRAAEPFSLFARYSKGARANADKVLFTPLINNATGGIRSNTDKQDNVKQLEGGFKFRKDGFTFNATAFRVTAADHNVINGAANRTDRRYRATGIEMEGGVHRGPFSLMIGATYTKAKITRDLLDPTLTGKEPRHQPDWTFFATPSVDLGRAVIGASIAGVTKSFAQDSNLLVMPGFTTVDLFGHVKLFKGGSLQVNANNVFNTLGIFEVNQASVPANGIGFARAINGRTISASFRFDF</sequence>
<dbReference type="Gene3D" id="2.40.170.20">
    <property type="entry name" value="TonB-dependent receptor, beta-barrel domain"/>
    <property type="match status" value="1"/>
</dbReference>
<feature type="domain" description="TonB-dependent receptor-like beta-barrel" evidence="14">
    <location>
        <begin position="428"/>
        <end position="805"/>
    </location>
</feature>
<evidence type="ECO:0000256" key="5">
    <source>
        <dbReference type="ARBA" id="ARBA00022692"/>
    </source>
</evidence>
<dbReference type="PANTHER" id="PTHR32552:SF89">
    <property type="entry name" value="CATECHOLATE SIDEROPHORE RECEPTOR FIU"/>
    <property type="match status" value="1"/>
</dbReference>
<evidence type="ECO:0000259" key="14">
    <source>
        <dbReference type="Pfam" id="PF00593"/>
    </source>
</evidence>
<keyword evidence="16" id="KW-0675">Receptor</keyword>
<keyword evidence="8" id="KW-0406">Ion transport</keyword>
<evidence type="ECO:0000256" key="12">
    <source>
        <dbReference type="RuleBase" id="RU003357"/>
    </source>
</evidence>
<dbReference type="GO" id="GO:0015344">
    <property type="term" value="F:siderophore uptake transmembrane transporter activity"/>
    <property type="evidence" value="ECO:0007669"/>
    <property type="project" value="TreeGrafter"/>
</dbReference>
<evidence type="ECO:0000256" key="8">
    <source>
        <dbReference type="ARBA" id="ARBA00023065"/>
    </source>
</evidence>
<evidence type="ECO:0000256" key="1">
    <source>
        <dbReference type="ARBA" id="ARBA00004571"/>
    </source>
</evidence>
<dbReference type="InterPro" id="IPR036942">
    <property type="entry name" value="Beta-barrel_TonB_sf"/>
</dbReference>
<evidence type="ECO:0000313" key="16">
    <source>
        <dbReference type="EMBL" id="MBA1375339.1"/>
    </source>
</evidence>
<dbReference type="GO" id="GO:0009279">
    <property type="term" value="C:cell outer membrane"/>
    <property type="evidence" value="ECO:0007669"/>
    <property type="project" value="UniProtKB-SubCell"/>
</dbReference>
<feature type="signal peptide" evidence="13">
    <location>
        <begin position="1"/>
        <end position="21"/>
    </location>
</feature>
<comment type="subcellular location">
    <subcellularLocation>
        <location evidence="1">Cell outer membrane</location>
        <topology evidence="1">Multi-pass membrane protein</topology>
    </subcellularLocation>
</comment>
<dbReference type="Pfam" id="PF00593">
    <property type="entry name" value="TonB_dep_Rec_b-barrel"/>
    <property type="match status" value="1"/>
</dbReference>
<evidence type="ECO:0000256" key="13">
    <source>
        <dbReference type="SAM" id="SignalP"/>
    </source>
</evidence>
<protein>
    <submittedName>
        <fullName evidence="16">TonB-dependent receptor</fullName>
    </submittedName>
</protein>
<evidence type="ECO:0000313" key="17">
    <source>
        <dbReference type="Proteomes" id="UP000589292"/>
    </source>
</evidence>
<dbReference type="Pfam" id="PF07715">
    <property type="entry name" value="Plug"/>
    <property type="match status" value="1"/>
</dbReference>
<dbReference type="Proteomes" id="UP000589292">
    <property type="component" value="Unassembled WGS sequence"/>
</dbReference>
<feature type="domain" description="TonB-dependent receptor plug" evidence="15">
    <location>
        <begin position="73"/>
        <end position="184"/>
    </location>
</feature>
<keyword evidence="6 13" id="KW-0732">Signal</keyword>
<comment type="caution">
    <text evidence="16">The sequence shown here is derived from an EMBL/GenBank/DDBJ whole genome shotgun (WGS) entry which is preliminary data.</text>
</comment>
<comment type="similarity">
    <text evidence="12">Belongs to the TonB-dependent receptor family.</text>
</comment>
<evidence type="ECO:0000259" key="15">
    <source>
        <dbReference type="Pfam" id="PF07715"/>
    </source>
</evidence>
<keyword evidence="17" id="KW-1185">Reference proteome</keyword>
<keyword evidence="7" id="KW-0408">Iron</keyword>
<evidence type="ECO:0000256" key="9">
    <source>
        <dbReference type="ARBA" id="ARBA00023077"/>
    </source>
</evidence>
<dbReference type="InterPro" id="IPR039426">
    <property type="entry name" value="TonB-dep_rcpt-like"/>
</dbReference>
<evidence type="ECO:0000256" key="11">
    <source>
        <dbReference type="ARBA" id="ARBA00023237"/>
    </source>
</evidence>
<keyword evidence="5" id="KW-0812">Transmembrane</keyword>
<name>A0A7V8U9P3_9SPHN</name>
<dbReference type="InterPro" id="IPR037066">
    <property type="entry name" value="Plug_dom_sf"/>
</dbReference>
<dbReference type="PANTHER" id="PTHR32552">
    <property type="entry name" value="FERRICHROME IRON RECEPTOR-RELATED"/>
    <property type="match status" value="1"/>
</dbReference>
<keyword evidence="4" id="KW-0410">Iron transport</keyword>
<keyword evidence="3" id="KW-1134">Transmembrane beta strand</keyword>
<evidence type="ECO:0000256" key="3">
    <source>
        <dbReference type="ARBA" id="ARBA00022452"/>
    </source>
</evidence>
<dbReference type="EMBL" id="VDES01000002">
    <property type="protein sequence ID" value="MBA1375339.1"/>
    <property type="molecule type" value="Genomic_DNA"/>
</dbReference>
<dbReference type="RefSeq" id="WP_181267850.1">
    <property type="nucleotide sequence ID" value="NZ_BAAAGB010000001.1"/>
</dbReference>
<keyword evidence="10 12" id="KW-0472">Membrane</keyword>
<gene>
    <name evidence="16" type="ORF">FG486_13400</name>
</gene>
<evidence type="ECO:0000256" key="2">
    <source>
        <dbReference type="ARBA" id="ARBA00022448"/>
    </source>
</evidence>